<dbReference type="SUPFAM" id="SSF48452">
    <property type="entry name" value="TPR-like"/>
    <property type="match status" value="1"/>
</dbReference>
<evidence type="ECO:0000313" key="1">
    <source>
        <dbReference type="EMBL" id="HIP75473.1"/>
    </source>
</evidence>
<dbReference type="EMBL" id="DQUG01000201">
    <property type="protein sequence ID" value="HIP75473.1"/>
    <property type="molecule type" value="Genomic_DNA"/>
</dbReference>
<dbReference type="Proteomes" id="UP000649326">
    <property type="component" value="Unassembled WGS sequence"/>
</dbReference>
<protein>
    <submittedName>
        <fullName evidence="1">Uncharacterized protein</fullName>
    </submittedName>
</protein>
<dbReference type="InterPro" id="IPR011990">
    <property type="entry name" value="TPR-like_helical_dom_sf"/>
</dbReference>
<name>A0A832ZA31_9EURY</name>
<feature type="non-terminal residue" evidence="1">
    <location>
        <position position="428"/>
    </location>
</feature>
<evidence type="ECO:0000313" key="2">
    <source>
        <dbReference type="Proteomes" id="UP000649326"/>
    </source>
</evidence>
<organism evidence="1 2">
    <name type="scientific">Thermococcus paralvinellae</name>
    <dbReference type="NCBI Taxonomy" id="582419"/>
    <lineage>
        <taxon>Archaea</taxon>
        <taxon>Methanobacteriati</taxon>
        <taxon>Methanobacteriota</taxon>
        <taxon>Thermococci</taxon>
        <taxon>Thermococcales</taxon>
        <taxon>Thermococcaceae</taxon>
        <taxon>Thermococcus</taxon>
    </lineage>
</organism>
<dbReference type="Gene3D" id="1.25.40.10">
    <property type="entry name" value="Tetratricopeptide repeat domain"/>
    <property type="match status" value="3"/>
</dbReference>
<dbReference type="AlphaFoldDB" id="A0A832ZA31"/>
<reference evidence="1" key="1">
    <citation type="journal article" date="2020" name="ISME J.">
        <title>Gammaproteobacteria mediating utilization of methyl-, sulfur- and petroleum organic compounds in deep ocean hydrothermal plumes.</title>
        <authorList>
            <person name="Zhou Z."/>
            <person name="Liu Y."/>
            <person name="Pan J."/>
            <person name="Cron B.R."/>
            <person name="Toner B.M."/>
            <person name="Anantharaman K."/>
            <person name="Breier J.A."/>
            <person name="Dick G.J."/>
            <person name="Li M."/>
        </authorList>
    </citation>
    <scope>NUCLEOTIDE SEQUENCE</scope>
    <source>
        <strain evidence="1">SZUA-1451</strain>
    </source>
</reference>
<sequence length="428" mass="49575">MINKKLIDEILELASVIRDPYFRAISYARLGYELFLLKSGEYKKAFTKAIETTKYIDDPVSMVRALIEIARYLEKAKIPASGKVFHQAFEMIQKFPDPLHDELIEGMTSVLLEIRRYDDALFYANEMRDKTKKSEVLLKLLTLYVKRGNIRKAHLILKNITEEPWYSIAALELLKAHLKREEFGSAIKIFQGLRNRHWINEATKEIAIHLKSHKAPKATFEKFVDVALSMSDELSFDALRNLLVELGSSGEIDFVMRILRKMPPDERIKTLNELSVRIMENEKLLEELMRNLDRKNFIPVAKFLLTKLLEKPDKRYTKVVEIIGARTGNERILVKVVTFLAKVGEYDKALHFAHRVTDNHLRSLAFGSIAVNLLKKGDIDRAIDTALEVKDPKWGSWLLGELLVKILELARDRDVKDDLEMRAKEQRE</sequence>
<gene>
    <name evidence="1" type="ORF">EYH13_04990</name>
</gene>
<proteinExistence type="predicted"/>
<comment type="caution">
    <text evidence="1">The sequence shown here is derived from an EMBL/GenBank/DDBJ whole genome shotgun (WGS) entry which is preliminary data.</text>
</comment>
<accession>A0A832ZA31</accession>